<feature type="compositionally biased region" description="Pro residues" evidence="7">
    <location>
        <begin position="858"/>
        <end position="879"/>
    </location>
</feature>
<dbReference type="GO" id="GO:0005509">
    <property type="term" value="F:calcium ion binding"/>
    <property type="evidence" value="ECO:0007669"/>
    <property type="project" value="InterPro"/>
</dbReference>
<evidence type="ECO:0000256" key="1">
    <source>
        <dbReference type="ARBA" id="ARBA00004496"/>
    </source>
</evidence>
<dbReference type="InterPro" id="IPR051480">
    <property type="entry name" value="Endocytic_GEF_Adapter"/>
</dbReference>
<dbReference type="InterPro" id="IPR036028">
    <property type="entry name" value="SH3-like_dom_sf"/>
</dbReference>
<dbReference type="PROSITE" id="PS50003">
    <property type="entry name" value="PH_DOMAIN"/>
    <property type="match status" value="1"/>
</dbReference>
<feature type="region of interest" description="Disordered" evidence="7">
    <location>
        <begin position="812"/>
        <end position="1159"/>
    </location>
</feature>
<dbReference type="eggNOG" id="KOG4305">
    <property type="taxonomic scope" value="Eukaryota"/>
</dbReference>
<feature type="compositionally biased region" description="Basic and acidic residues" evidence="7">
    <location>
        <begin position="484"/>
        <end position="551"/>
    </location>
</feature>
<evidence type="ECO:0000256" key="4">
    <source>
        <dbReference type="ARBA" id="ARBA00022443"/>
    </source>
</evidence>
<protein>
    <recommendedName>
        <fullName evidence="2">Actin cytoskeleton-regulatory complex protein PAN1</fullName>
    </recommendedName>
    <alternativeName>
        <fullName evidence="3">Actin cytoskeleton-regulatory complex protein pan1</fullName>
    </alternativeName>
</protein>
<dbReference type="SUPFAM" id="SSF47473">
    <property type="entry name" value="EF-hand"/>
    <property type="match status" value="1"/>
</dbReference>
<dbReference type="PROSITE" id="PS51082">
    <property type="entry name" value="WH2"/>
    <property type="match status" value="1"/>
</dbReference>
<feature type="compositionally biased region" description="Low complexity" evidence="7">
    <location>
        <begin position="847"/>
        <end position="857"/>
    </location>
</feature>
<dbReference type="Gene3D" id="1.10.238.10">
    <property type="entry name" value="EF-hand"/>
    <property type="match status" value="1"/>
</dbReference>
<feature type="compositionally biased region" description="Pro residues" evidence="7">
    <location>
        <begin position="1081"/>
        <end position="1090"/>
    </location>
</feature>
<dbReference type="Gene3D" id="2.30.30.40">
    <property type="entry name" value="SH3 Domains"/>
    <property type="match status" value="2"/>
</dbReference>
<proteinExistence type="predicted"/>
<feature type="compositionally biased region" description="Acidic residues" evidence="7">
    <location>
        <begin position="1279"/>
        <end position="1290"/>
    </location>
</feature>
<feature type="domain" description="DH" evidence="10">
    <location>
        <begin position="1471"/>
        <end position="1649"/>
    </location>
</feature>
<dbReference type="Pfam" id="PF12763">
    <property type="entry name" value="EH"/>
    <property type="match status" value="1"/>
</dbReference>
<feature type="compositionally biased region" description="Basic and acidic residues" evidence="7">
    <location>
        <begin position="697"/>
        <end position="732"/>
    </location>
</feature>
<reference evidence="14 15" key="1">
    <citation type="journal article" date="2011" name="J. Gen. Appl. Microbiol.">
        <title>Draft genome sequencing of the enigmatic basidiomycete Mixia osmundae.</title>
        <authorList>
            <person name="Nishida H."/>
            <person name="Nagatsuka Y."/>
            <person name="Sugiyama J."/>
        </authorList>
    </citation>
    <scope>NUCLEOTIDE SEQUENCE [LARGE SCALE GENOMIC DNA]</scope>
    <source>
        <strain evidence="15">CBS 9802 / IAM 14324 / JCM 22182 / KY 12970</strain>
    </source>
</reference>
<feature type="region of interest" description="Disordered" evidence="7">
    <location>
        <begin position="104"/>
        <end position="129"/>
    </location>
</feature>
<evidence type="ECO:0000259" key="9">
    <source>
        <dbReference type="PROSITE" id="PS50003"/>
    </source>
</evidence>
<feature type="compositionally biased region" description="Low complexity" evidence="7">
    <location>
        <begin position="1332"/>
        <end position="1345"/>
    </location>
</feature>
<dbReference type="PROSITE" id="PS50222">
    <property type="entry name" value="EF_HAND_2"/>
    <property type="match status" value="1"/>
</dbReference>
<sequence>MQGYGQQPYYGQQPQQQPQQAGQAYGQPMQPQATGYPGMQQQPGSFYGAQAQAQQQQPPPMLQQPSFLSTQPTGYGAMGMMQPQPTGYMRPQPTGFGGSQLGSNLPAPGQPSMYMQQQQQQSQATRPNVVSAQGNFMSGPSTGQLTPMPQMQRPMSTGYPGQATNVSGLMPQQTGYPGSSVFGPGAMMGGGMGAIGSTFVNTFLPANPAQVPQYQQMGGHLQFNTSGLGGQSLQQTVAQRNEQQLGTANVKVPWALTADEKKNYDQIFRAWDVQGTGFISGQMSKEVFGQAGIDRDDLMKIWNLADTENRGKLNLAEFHVAMGLIYRRLNGNPVPDILPAELVPPSARDLDTSVDFLKDLLKNDNQQRAASASKFPDISGNGSVNKAKVHSFRDTASPPTRKDATIYKHDDTDTTTYRSGSRHIDRSRVRFGGNTSSDLDDMKRQLSSSEAMLRDTRSNEEEDEALQDEKDELMLQIRRVQEDIERNRRARPSDRKDTERRKLERDLDYLRLDKLPQLEDKIAEREKQKARERRKEAIERDERANRKRFDLPPRSSRKKPSSRYDSADDDDDEDYASRRRDDRRSARSSRRRDSDSGGSSPDRRDRPRSRDRKPASPPPKAREAPAKPAPSSPKPAVSSPPPPPPPQSPPALQTAEDRAAFIRAEAQRRVQERLKALGLSSGSAAAPSPDTSLAARMQREQAEAAERSAQADKDASEREAQRQLRLEKERMKDVKAEEAQIKLASNAVQQVSDEVTGSSMAAPSSTGAVQKAAREALEREEASVREQAEALEREKAARQAHIAKLEEEVAAAKEQEANFARSKAAFSAKPAAKAAPPPPPASRKRAPLASMATAPASAPVPPQAPPAPPAPQIPAPSPPAAARAVVEAPAALPAPSAPAQPAGSSSSNPFHRMGASVSPQPIANGTGSNPFYRPNGASPALSNTPSEPPRAPAFKKPATDDDDGWDAPKETSDNDSSDDEGALSSRARRAGLANVIFGGIMPPTSRPASSQATEAPKPPPAPKAPVVIATTSEPPPRGALLGEIQGGLKLRKAQTNDRSTAGIAGRVIGDPSPPVQTYVQPPSPVAPPTPITEQPRSVPAPVLPSAESSDDEADFADASAGLQRSASPDPAPSDNYDRSRSERCYAVYPYDDPSKPGDISVDENAVLKTHRALDNTDWLYAIAESGSAKGWLPATYVQPVTNSRHTKALYAYQATSSEEIDLNEGETIEVFGDSDSDWTKAIKAGRIGLVPSAYLESEGSKAMDLSPPIQSRSDSASSADDDDEESDSDSEDRQADAEARQKERMRVLEAAGLLQKTRLERRAAPEPPPKSSPLTKPIRASSASEDAARATDDAYDRWQKLQKDLPAVPPIASVPVLSTPPAADRTSPVLSDTHKSSRTAALLSWVTGATQGRSSAGSPSTDKLRVSGPLNRSRSGSDVTSIPAVTSAMGRSWSSLIEPSALQDVPDQERKRQESIFELIETEKAYVRNLQLTVQTFYAPLEPVLGSEASQAIFANLESILVFNTMLLSDLEARQADARLYVDRIGDVVLRHAQDLEVYLPYCSNQSNANTCLTELKRSNAQVAKICEESRIKDLELEHFLLLPMQRLTRYPLLLQHILHYTDEHHPDQVDLAKSTAIAEAVLKTTNENIRRQESDSVLAHLSQTLHFAGSSTGIDLTGNTRRQGPRLMLQEGTLTKIRSTRSSKLQAYLCNDILLLVSPPDQIYKNPLPLEECSVHADNRDDCTFQVRYHGTTVRLRAGTARLAMAWLKDITKAQADCLAARSS</sequence>
<evidence type="ECO:0000256" key="5">
    <source>
        <dbReference type="ARBA" id="ARBA00022490"/>
    </source>
</evidence>
<feature type="domain" description="EF-hand" evidence="12">
    <location>
        <begin position="293"/>
        <end position="328"/>
    </location>
</feature>
<evidence type="ECO:0000256" key="7">
    <source>
        <dbReference type="SAM" id="MobiDB-lite"/>
    </source>
</evidence>
<dbReference type="InterPro" id="IPR000219">
    <property type="entry name" value="DH_dom"/>
</dbReference>
<feature type="region of interest" description="Disordered" evidence="7">
    <location>
        <begin position="1"/>
        <end position="76"/>
    </location>
</feature>
<dbReference type="SMART" id="SM00027">
    <property type="entry name" value="EH"/>
    <property type="match status" value="1"/>
</dbReference>
<accession>G7DWX8</accession>
<feature type="region of interest" description="Disordered" evidence="7">
    <location>
        <begin position="1372"/>
        <end position="1395"/>
    </location>
</feature>
<dbReference type="Proteomes" id="UP000009131">
    <property type="component" value="Unassembled WGS sequence"/>
</dbReference>
<feature type="compositionally biased region" description="Pro residues" evidence="7">
    <location>
        <begin position="627"/>
        <end position="649"/>
    </location>
</feature>
<dbReference type="SUPFAM" id="SSF50729">
    <property type="entry name" value="PH domain-like"/>
    <property type="match status" value="1"/>
</dbReference>
<comment type="caution">
    <text evidence="14">The sequence shown here is derived from an EMBL/GenBank/DDBJ whole genome shotgun (WGS) entry which is preliminary data.</text>
</comment>
<dbReference type="PROSITE" id="PS50002">
    <property type="entry name" value="SH3"/>
    <property type="match status" value="1"/>
</dbReference>
<dbReference type="CDD" id="cd00052">
    <property type="entry name" value="EH"/>
    <property type="match status" value="1"/>
</dbReference>
<feature type="compositionally biased region" description="Low complexity" evidence="7">
    <location>
        <begin position="676"/>
        <end position="689"/>
    </location>
</feature>
<dbReference type="InterPro" id="IPR002048">
    <property type="entry name" value="EF_hand_dom"/>
</dbReference>
<evidence type="ECO:0000313" key="15">
    <source>
        <dbReference type="Proteomes" id="UP000009131"/>
    </source>
</evidence>
<dbReference type="PROSITE" id="PS50031">
    <property type="entry name" value="EH"/>
    <property type="match status" value="1"/>
</dbReference>
<feature type="compositionally biased region" description="Basic and acidic residues" evidence="7">
    <location>
        <begin position="400"/>
        <end position="412"/>
    </location>
</feature>
<reference evidence="14 15" key="2">
    <citation type="journal article" date="2012" name="Open Biol.">
        <title>Characteristics of nucleosomes and linker DNA regions on the genome of the basidiomycete Mixia osmundae revealed by mono- and dinucleosome mapping.</title>
        <authorList>
            <person name="Nishida H."/>
            <person name="Kondo S."/>
            <person name="Matsumoto T."/>
            <person name="Suzuki Y."/>
            <person name="Yoshikawa H."/>
            <person name="Taylor T.D."/>
            <person name="Sugiyama J."/>
        </authorList>
    </citation>
    <scope>NUCLEOTIDE SEQUENCE [LARGE SCALE GENOMIC DNA]</scope>
    <source>
        <strain evidence="15">CBS 9802 / IAM 14324 / JCM 22182 / KY 12970</strain>
    </source>
</reference>
<dbReference type="STRING" id="764103.G7DWX8"/>
<dbReference type="Pfam" id="PF02205">
    <property type="entry name" value="WH2"/>
    <property type="match status" value="1"/>
</dbReference>
<dbReference type="Pfam" id="PF00018">
    <property type="entry name" value="SH3_1"/>
    <property type="match status" value="1"/>
</dbReference>
<feature type="compositionally biased region" description="Polar residues" evidence="7">
    <location>
        <begin position="1409"/>
        <end position="1421"/>
    </location>
</feature>
<dbReference type="GO" id="GO:0005737">
    <property type="term" value="C:cytoplasm"/>
    <property type="evidence" value="ECO:0007669"/>
    <property type="project" value="UniProtKB-SubCell"/>
</dbReference>
<dbReference type="InParanoid" id="G7DWX8"/>
<dbReference type="GO" id="GO:0035025">
    <property type="term" value="P:positive regulation of Rho protein signal transduction"/>
    <property type="evidence" value="ECO:0007669"/>
    <property type="project" value="TreeGrafter"/>
</dbReference>
<dbReference type="eggNOG" id="KOG0998">
    <property type="taxonomic scope" value="Eukaryota"/>
</dbReference>
<dbReference type="InterPro" id="IPR003124">
    <property type="entry name" value="WH2_dom"/>
</dbReference>
<dbReference type="PANTHER" id="PTHR46006">
    <property type="entry name" value="RHO GUANINE NUCLEOTIDE EXCHANGE FACTOR AT 64C, ISOFORM A"/>
    <property type="match status" value="1"/>
</dbReference>
<evidence type="ECO:0000259" key="11">
    <source>
        <dbReference type="PROSITE" id="PS50031"/>
    </source>
</evidence>
<dbReference type="SMART" id="SM00233">
    <property type="entry name" value="PH"/>
    <property type="match status" value="1"/>
</dbReference>
<feature type="compositionally biased region" description="Acidic residues" evidence="7">
    <location>
        <begin position="460"/>
        <end position="471"/>
    </location>
</feature>
<keyword evidence="5" id="KW-0963">Cytoplasm</keyword>
<dbReference type="InterPro" id="IPR011992">
    <property type="entry name" value="EF-hand-dom_pair"/>
</dbReference>
<feature type="compositionally biased region" description="Basic and acidic residues" evidence="7">
    <location>
        <begin position="575"/>
        <end position="605"/>
    </location>
</feature>
<feature type="compositionally biased region" description="Low complexity" evidence="7">
    <location>
        <begin position="820"/>
        <end position="834"/>
    </location>
</feature>
<feature type="domain" description="EH" evidence="11">
    <location>
        <begin position="260"/>
        <end position="349"/>
    </location>
</feature>
<evidence type="ECO:0000259" key="12">
    <source>
        <dbReference type="PROSITE" id="PS50222"/>
    </source>
</evidence>
<feature type="domain" description="PH" evidence="9">
    <location>
        <begin position="1688"/>
        <end position="1777"/>
    </location>
</feature>
<evidence type="ECO:0000259" key="8">
    <source>
        <dbReference type="PROSITE" id="PS50002"/>
    </source>
</evidence>
<feature type="domain" description="WH2" evidence="13">
    <location>
        <begin position="1036"/>
        <end position="1053"/>
    </location>
</feature>
<feature type="region of interest" description="Disordered" evidence="7">
    <location>
        <begin position="368"/>
        <end position="472"/>
    </location>
</feature>
<feature type="compositionally biased region" description="Basic and acidic residues" evidence="7">
    <location>
        <begin position="772"/>
        <end position="795"/>
    </location>
</feature>
<dbReference type="SUPFAM" id="SSF50044">
    <property type="entry name" value="SH3-domain"/>
    <property type="match status" value="2"/>
</dbReference>
<feature type="domain" description="SH3" evidence="8">
    <location>
        <begin position="1201"/>
        <end position="1260"/>
    </location>
</feature>
<dbReference type="Gene3D" id="2.30.29.30">
    <property type="entry name" value="Pleckstrin-homology domain (PH domain)/Phosphotyrosine-binding domain (PTB)"/>
    <property type="match status" value="1"/>
</dbReference>
<dbReference type="OrthoDB" id="1716625at2759"/>
<feature type="compositionally biased region" description="Basic and acidic residues" evidence="7">
    <location>
        <begin position="1291"/>
        <end position="1307"/>
    </location>
</feature>
<dbReference type="GO" id="GO:0005085">
    <property type="term" value="F:guanyl-nucleotide exchange factor activity"/>
    <property type="evidence" value="ECO:0007669"/>
    <property type="project" value="InterPro"/>
</dbReference>
<dbReference type="HOGENOM" id="CLU_235129_0_0_1"/>
<feature type="compositionally biased region" description="Polar residues" evidence="7">
    <location>
        <begin position="1430"/>
        <end position="1441"/>
    </location>
</feature>
<keyword evidence="15" id="KW-1185">Reference proteome</keyword>
<dbReference type="CDD" id="cd00160">
    <property type="entry name" value="RhoGEF"/>
    <property type="match status" value="1"/>
</dbReference>
<feature type="compositionally biased region" description="Low complexity" evidence="7">
    <location>
        <begin position="880"/>
        <end position="909"/>
    </location>
</feature>
<evidence type="ECO:0000313" key="14">
    <source>
        <dbReference type="EMBL" id="GAA95075.1"/>
    </source>
</evidence>
<feature type="region of interest" description="Disordered" evidence="7">
    <location>
        <begin position="1409"/>
        <end position="1441"/>
    </location>
</feature>
<dbReference type="InterPro" id="IPR001452">
    <property type="entry name" value="SH3_domain"/>
</dbReference>
<evidence type="ECO:0000256" key="3">
    <source>
        <dbReference type="ARBA" id="ARBA00020728"/>
    </source>
</evidence>
<dbReference type="SUPFAM" id="SSF48065">
    <property type="entry name" value="DBL homology domain (DH-domain)"/>
    <property type="match status" value="1"/>
</dbReference>
<dbReference type="GO" id="GO:0003779">
    <property type="term" value="F:actin binding"/>
    <property type="evidence" value="ECO:0007669"/>
    <property type="project" value="InterPro"/>
</dbReference>
<dbReference type="RefSeq" id="XP_014566682.1">
    <property type="nucleotide sequence ID" value="XM_014711196.1"/>
</dbReference>
<gene>
    <name evidence="14" type="primary">Mo01730</name>
    <name evidence="14" type="ORF">E5Q_01730</name>
</gene>
<comment type="subcellular location">
    <subcellularLocation>
        <location evidence="1">Cytoplasm</location>
    </subcellularLocation>
</comment>
<evidence type="ECO:0000259" key="10">
    <source>
        <dbReference type="PROSITE" id="PS50010"/>
    </source>
</evidence>
<dbReference type="InterPro" id="IPR011993">
    <property type="entry name" value="PH-like_dom_sf"/>
</dbReference>
<feature type="region of interest" description="Disordered" evidence="7">
    <location>
        <begin position="751"/>
        <end position="795"/>
    </location>
</feature>
<evidence type="ECO:0000256" key="2">
    <source>
        <dbReference type="ARBA" id="ARBA00015110"/>
    </source>
</evidence>
<evidence type="ECO:0000259" key="13">
    <source>
        <dbReference type="PROSITE" id="PS51082"/>
    </source>
</evidence>
<feature type="compositionally biased region" description="Polar residues" evidence="7">
    <location>
        <begin position="917"/>
        <end position="929"/>
    </location>
</feature>
<dbReference type="SMART" id="SM00246">
    <property type="entry name" value="WH2"/>
    <property type="match status" value="1"/>
</dbReference>
<dbReference type="SMART" id="SM00325">
    <property type="entry name" value="RhoGEF"/>
    <property type="match status" value="1"/>
</dbReference>
<organism evidence="14 15">
    <name type="scientific">Mixia osmundae (strain CBS 9802 / IAM 14324 / JCM 22182 / KY 12970)</name>
    <dbReference type="NCBI Taxonomy" id="764103"/>
    <lineage>
        <taxon>Eukaryota</taxon>
        <taxon>Fungi</taxon>
        <taxon>Dikarya</taxon>
        <taxon>Basidiomycota</taxon>
        <taxon>Pucciniomycotina</taxon>
        <taxon>Mixiomycetes</taxon>
        <taxon>Mixiales</taxon>
        <taxon>Mixiaceae</taxon>
        <taxon>Mixia</taxon>
    </lineage>
</organism>
<dbReference type="OMA" id="DATVYKY"/>
<feature type="region of interest" description="Disordered" evidence="7">
    <location>
        <begin position="484"/>
        <end position="732"/>
    </location>
</feature>
<name>G7DWX8_MIXOS</name>
<dbReference type="SMART" id="SM00326">
    <property type="entry name" value="SH3"/>
    <property type="match status" value="2"/>
</dbReference>
<dbReference type="InterPro" id="IPR001849">
    <property type="entry name" value="PH_domain"/>
</dbReference>
<dbReference type="InterPro" id="IPR000261">
    <property type="entry name" value="EH_dom"/>
</dbReference>
<feature type="compositionally biased region" description="Basic and acidic residues" evidence="7">
    <location>
        <begin position="655"/>
        <end position="675"/>
    </location>
</feature>
<dbReference type="EMBL" id="BABT02000054">
    <property type="protein sequence ID" value="GAA95075.1"/>
    <property type="molecule type" value="Genomic_DNA"/>
</dbReference>
<feature type="compositionally biased region" description="Polar residues" evidence="7">
    <location>
        <begin position="751"/>
        <end position="768"/>
    </location>
</feature>
<feature type="compositionally biased region" description="Low complexity" evidence="7">
    <location>
        <begin position="1"/>
        <end position="32"/>
    </location>
</feature>
<keyword evidence="4 6" id="KW-0728">SH3 domain</keyword>
<evidence type="ECO:0000256" key="6">
    <source>
        <dbReference type="PROSITE-ProRule" id="PRU00192"/>
    </source>
</evidence>
<dbReference type="PANTHER" id="PTHR46006:SF6">
    <property type="entry name" value="INTERSECTIN-2 ISOFORM X1"/>
    <property type="match status" value="1"/>
</dbReference>
<dbReference type="Gene3D" id="1.20.900.10">
    <property type="entry name" value="Dbl homology (DH) domain"/>
    <property type="match status" value="1"/>
</dbReference>
<feature type="compositionally biased region" description="Low complexity" evidence="7">
    <location>
        <begin position="982"/>
        <end position="993"/>
    </location>
</feature>
<dbReference type="PROSITE" id="PS50010">
    <property type="entry name" value="DH_2"/>
    <property type="match status" value="1"/>
</dbReference>
<dbReference type="InterPro" id="IPR035899">
    <property type="entry name" value="DBL_dom_sf"/>
</dbReference>
<dbReference type="Pfam" id="PF00621">
    <property type="entry name" value="RhoGEF"/>
    <property type="match status" value="1"/>
</dbReference>
<feature type="region of interest" description="Disordered" evidence="7">
    <location>
        <begin position="1258"/>
        <end position="1352"/>
    </location>
</feature>